<keyword evidence="1 2" id="KW-0238">DNA-binding</keyword>
<dbReference type="PROSITE" id="PS51755">
    <property type="entry name" value="OMPR_PHOB"/>
    <property type="match status" value="1"/>
</dbReference>
<dbReference type="SMART" id="SM00862">
    <property type="entry name" value="Trans_reg_C"/>
    <property type="match status" value="1"/>
</dbReference>
<dbReference type="AlphaFoldDB" id="A0A0G0GV18"/>
<evidence type="ECO:0000313" key="5">
    <source>
        <dbReference type="Proteomes" id="UP000033876"/>
    </source>
</evidence>
<evidence type="ECO:0000259" key="3">
    <source>
        <dbReference type="PROSITE" id="PS51755"/>
    </source>
</evidence>
<dbReference type="Gene3D" id="1.10.10.10">
    <property type="entry name" value="Winged helix-like DNA-binding domain superfamily/Winged helix DNA-binding domain"/>
    <property type="match status" value="1"/>
</dbReference>
<dbReference type="EMBL" id="LBTF01000068">
    <property type="protein sequence ID" value="KKQ33922.1"/>
    <property type="molecule type" value="Genomic_DNA"/>
</dbReference>
<dbReference type="GO" id="GO:0000160">
    <property type="term" value="P:phosphorelay signal transduction system"/>
    <property type="evidence" value="ECO:0007669"/>
    <property type="project" value="InterPro"/>
</dbReference>
<protein>
    <recommendedName>
        <fullName evidence="3">OmpR/PhoB-type domain-containing protein</fullName>
    </recommendedName>
</protein>
<dbReference type="SUPFAM" id="SSF52540">
    <property type="entry name" value="P-loop containing nucleoside triphosphate hydrolases"/>
    <property type="match status" value="1"/>
</dbReference>
<feature type="DNA-binding region" description="OmpR/PhoB-type" evidence="2">
    <location>
        <begin position="300"/>
        <end position="406"/>
    </location>
</feature>
<dbReference type="Pfam" id="PF00486">
    <property type="entry name" value="Trans_reg_C"/>
    <property type="match status" value="1"/>
</dbReference>
<reference evidence="4 5" key="1">
    <citation type="journal article" date="2015" name="Nature">
        <title>rRNA introns, odd ribosomes, and small enigmatic genomes across a large radiation of phyla.</title>
        <authorList>
            <person name="Brown C.T."/>
            <person name="Hug L.A."/>
            <person name="Thomas B.C."/>
            <person name="Sharon I."/>
            <person name="Castelle C.J."/>
            <person name="Singh A."/>
            <person name="Wilkins M.J."/>
            <person name="Williams K.H."/>
            <person name="Banfield J.F."/>
        </authorList>
    </citation>
    <scope>NUCLEOTIDE SEQUENCE [LARGE SCALE GENOMIC DNA]</scope>
</reference>
<name>A0A0G0GV18_9BACT</name>
<dbReference type="InterPro" id="IPR036388">
    <property type="entry name" value="WH-like_DNA-bd_sf"/>
</dbReference>
<organism evidence="4 5">
    <name type="scientific">Candidatus Nomurabacteria bacterium GW2011_GWB1_37_5</name>
    <dbReference type="NCBI Taxonomy" id="1618742"/>
    <lineage>
        <taxon>Bacteria</taxon>
        <taxon>Candidatus Nomuraibacteriota</taxon>
    </lineage>
</organism>
<gene>
    <name evidence="4" type="ORF">US50_C0068G0004</name>
</gene>
<dbReference type="Proteomes" id="UP000033876">
    <property type="component" value="Unassembled WGS sequence"/>
</dbReference>
<evidence type="ECO:0000313" key="4">
    <source>
        <dbReference type="EMBL" id="KKQ33922.1"/>
    </source>
</evidence>
<sequence length="407" mass="48088">MLKRMLFVLAKQYKSEANLWLKALGRKENVAVCFIPKSDCIIRLDQLVKDKEIIQILPSSYRYTFQIINFKQPQIENSESLYIQLANHLNASHILNKSLSFTEWMEYFKSQNTILILVIPEAEELLSPINRHILTLLSNLFDEYYPYIRILSAFESHITHSRTLNYLPSSTRLYANVFTYPLYGTADTNLFIDVLEKMFEVKVSEKQRIEIINLCGGHWWFVKEAVRQISAQGKWVIDSEGIQFRLRMFLASFSDFETSLFKKLIYDKSDFSPEEKESISFYQNMHFIDSKNQMSIPIFTNFLKKEMEQSIKIKFEDNKMFINQVPVDSFFSKKERRILSLLLKHSNILVTRDQIAESIWPEDTQEHYSDWAIDQLITRLRKRLAKLSISSSRLKLVRGKGYIFRNI</sequence>
<feature type="domain" description="OmpR/PhoB-type" evidence="3">
    <location>
        <begin position="300"/>
        <end position="406"/>
    </location>
</feature>
<dbReference type="InterPro" id="IPR027417">
    <property type="entry name" value="P-loop_NTPase"/>
</dbReference>
<dbReference type="GO" id="GO:0003677">
    <property type="term" value="F:DNA binding"/>
    <property type="evidence" value="ECO:0007669"/>
    <property type="project" value="UniProtKB-UniRule"/>
</dbReference>
<proteinExistence type="predicted"/>
<dbReference type="SUPFAM" id="SSF46894">
    <property type="entry name" value="C-terminal effector domain of the bipartite response regulators"/>
    <property type="match status" value="1"/>
</dbReference>
<evidence type="ECO:0000256" key="1">
    <source>
        <dbReference type="ARBA" id="ARBA00023125"/>
    </source>
</evidence>
<comment type="caution">
    <text evidence="4">The sequence shown here is derived from an EMBL/GenBank/DDBJ whole genome shotgun (WGS) entry which is preliminary data.</text>
</comment>
<evidence type="ECO:0000256" key="2">
    <source>
        <dbReference type="PROSITE-ProRule" id="PRU01091"/>
    </source>
</evidence>
<dbReference type="InterPro" id="IPR016032">
    <property type="entry name" value="Sig_transdc_resp-reg_C-effctor"/>
</dbReference>
<dbReference type="InterPro" id="IPR001867">
    <property type="entry name" value="OmpR/PhoB-type_DNA-bd"/>
</dbReference>
<accession>A0A0G0GV18</accession>
<dbReference type="CDD" id="cd00383">
    <property type="entry name" value="trans_reg_C"/>
    <property type="match status" value="1"/>
</dbReference>
<dbReference type="GO" id="GO:0006355">
    <property type="term" value="P:regulation of DNA-templated transcription"/>
    <property type="evidence" value="ECO:0007669"/>
    <property type="project" value="InterPro"/>
</dbReference>